<dbReference type="InParanoid" id="A0A177C6G8"/>
<dbReference type="EMBL" id="KV441556">
    <property type="protein sequence ID" value="OAG02368.1"/>
    <property type="molecule type" value="Genomic_DNA"/>
</dbReference>
<dbReference type="AlphaFoldDB" id="A0A177C6G8"/>
<evidence type="ECO:0000313" key="1">
    <source>
        <dbReference type="EMBL" id="OAG02368.1"/>
    </source>
</evidence>
<name>A0A177C6G8_9PLEO</name>
<evidence type="ECO:0000313" key="2">
    <source>
        <dbReference type="Proteomes" id="UP000077069"/>
    </source>
</evidence>
<dbReference type="Proteomes" id="UP000077069">
    <property type="component" value="Unassembled WGS sequence"/>
</dbReference>
<accession>A0A177C6G8</accession>
<proteinExistence type="predicted"/>
<dbReference type="OrthoDB" id="3778539at2759"/>
<organism evidence="1 2">
    <name type="scientific">Paraphaeosphaeria sporulosa</name>
    <dbReference type="NCBI Taxonomy" id="1460663"/>
    <lineage>
        <taxon>Eukaryota</taxon>
        <taxon>Fungi</taxon>
        <taxon>Dikarya</taxon>
        <taxon>Ascomycota</taxon>
        <taxon>Pezizomycotina</taxon>
        <taxon>Dothideomycetes</taxon>
        <taxon>Pleosporomycetidae</taxon>
        <taxon>Pleosporales</taxon>
        <taxon>Massarineae</taxon>
        <taxon>Didymosphaeriaceae</taxon>
        <taxon>Paraphaeosphaeria</taxon>
    </lineage>
</organism>
<sequence>MEQQLKPTTLLGSRSACVCTSVLPRGAFQPWEGRFLCPRQYQLPVGRTSLKPLRAWWSSERRWPPHHQKHRYSARLPRLHDLYRPLELNGSRSISPTNHLVQRVRHSSQGHCLAPHERELSGTAVGRKGRGGSGRGGTRRITHSKDDYWATAILSPRHHCSERICEKDPRPRIIFHPAGHVSVCKTVHNGCRGNLATFTTNTTQGVRDFIATTVVIALPEQLFLPYSLSLMLPCIRFMFTIVAGPRPSASTPMIAAQTFALPRLGSLCTTSRHFGIRSSHTHARQMHCNRFKDAFRAPCCQCAIGPDSSLSLRSNRIALEDHLVVVLGVAFHFISSLSETAHLPASPTSSPTACFVSPSPCCPTFYRCRDEVVPISPLILARGASIQTSLPPSLSHTQEPRVGRCLFSPRLPVATRHCQRTTLSGVCTFAVEANYSLPHDAGMSTHNRMLPTLCVGYTLTITTHSYPSYAMLTCHGLNASSCSLSGTALGCVVFLVDMHTLSTLRLSGVLPGAFRRFMIPFEASPSVTTLSIDSLGAINSTALEHEQFNTSTASLERFMTSPIGLHEHANGDIRQCGPPPRTVWYCCNCGDGPHNIKLDTGCSSCGQTRCGSCTTGSAK</sequence>
<protein>
    <submittedName>
        <fullName evidence="1">Uncharacterized protein</fullName>
    </submittedName>
</protein>
<keyword evidence="2" id="KW-1185">Reference proteome</keyword>
<gene>
    <name evidence="1" type="ORF">CC84DRAFT_1179285</name>
</gene>
<dbReference type="GeneID" id="28763892"/>
<dbReference type="RefSeq" id="XP_018032733.1">
    <property type="nucleotide sequence ID" value="XM_018180406.1"/>
</dbReference>
<reference evidence="1 2" key="1">
    <citation type="submission" date="2016-05" db="EMBL/GenBank/DDBJ databases">
        <title>Comparative analysis of secretome profiles of manganese(II)-oxidizing ascomycete fungi.</title>
        <authorList>
            <consortium name="DOE Joint Genome Institute"/>
            <person name="Zeiner C.A."/>
            <person name="Purvine S.O."/>
            <person name="Zink E.M."/>
            <person name="Wu S."/>
            <person name="Pasa-Tolic L."/>
            <person name="Chaput D.L."/>
            <person name="Haridas S."/>
            <person name="Grigoriev I.V."/>
            <person name="Santelli C.M."/>
            <person name="Hansel C.M."/>
        </authorList>
    </citation>
    <scope>NUCLEOTIDE SEQUENCE [LARGE SCALE GENOMIC DNA]</scope>
    <source>
        <strain evidence="1 2">AP3s5-JAC2a</strain>
    </source>
</reference>